<name>A0A0B6ZKY3_9EUPU</name>
<accession>A0A0B6ZKY3</accession>
<feature type="non-terminal residue" evidence="2">
    <location>
        <position position="164"/>
    </location>
</feature>
<gene>
    <name evidence="2" type="primary">ORF69756</name>
</gene>
<reference evidence="2" key="1">
    <citation type="submission" date="2014-12" db="EMBL/GenBank/DDBJ databases">
        <title>Insight into the proteome of Arion vulgaris.</title>
        <authorList>
            <person name="Aradska J."/>
            <person name="Bulat T."/>
            <person name="Smidak R."/>
            <person name="Sarate P."/>
            <person name="Gangsoo J."/>
            <person name="Sialana F."/>
            <person name="Bilban M."/>
            <person name="Lubec G."/>
        </authorList>
    </citation>
    <scope>NUCLEOTIDE SEQUENCE</scope>
    <source>
        <tissue evidence="2">Skin</tissue>
    </source>
</reference>
<feature type="compositionally biased region" description="Basic and acidic residues" evidence="1">
    <location>
        <begin position="86"/>
        <end position="98"/>
    </location>
</feature>
<evidence type="ECO:0000313" key="2">
    <source>
        <dbReference type="EMBL" id="CEK69309.1"/>
    </source>
</evidence>
<dbReference type="EMBL" id="HACG01022444">
    <property type="protein sequence ID" value="CEK69309.1"/>
    <property type="molecule type" value="Transcribed_RNA"/>
</dbReference>
<feature type="region of interest" description="Disordered" evidence="1">
    <location>
        <begin position="1"/>
        <end position="148"/>
    </location>
</feature>
<organism evidence="2">
    <name type="scientific">Arion vulgaris</name>
    <dbReference type="NCBI Taxonomy" id="1028688"/>
    <lineage>
        <taxon>Eukaryota</taxon>
        <taxon>Metazoa</taxon>
        <taxon>Spiralia</taxon>
        <taxon>Lophotrochozoa</taxon>
        <taxon>Mollusca</taxon>
        <taxon>Gastropoda</taxon>
        <taxon>Heterobranchia</taxon>
        <taxon>Euthyneura</taxon>
        <taxon>Panpulmonata</taxon>
        <taxon>Eupulmonata</taxon>
        <taxon>Stylommatophora</taxon>
        <taxon>Helicina</taxon>
        <taxon>Arionoidea</taxon>
        <taxon>Arionidae</taxon>
        <taxon>Arion</taxon>
    </lineage>
</organism>
<dbReference type="AlphaFoldDB" id="A0A0B6ZKY3"/>
<evidence type="ECO:0000256" key="1">
    <source>
        <dbReference type="SAM" id="MobiDB-lite"/>
    </source>
</evidence>
<proteinExistence type="predicted"/>
<feature type="compositionally biased region" description="Basic and acidic residues" evidence="1">
    <location>
        <begin position="110"/>
        <end position="127"/>
    </location>
</feature>
<protein>
    <submittedName>
        <fullName evidence="2">Uncharacterized protein</fullName>
    </submittedName>
</protein>
<sequence>DDRNNRGNFRNDDINQGNFRSVDRYRKTAAFCRPGSDSDDDLKNPRTSYKSPKESSSEILNRSKSGQDRESRHRNFVKPVDNFDAYETKDRKRQDDRSLNSNQPRWRKNKPSETIENDKKEDGKKNSSDNSPSSRRERRRKPSDLLHQDQITAIAEVLVQKVRT</sequence>
<feature type="non-terminal residue" evidence="2">
    <location>
        <position position="1"/>
    </location>
</feature>
<feature type="compositionally biased region" description="Basic and acidic residues" evidence="1">
    <location>
        <begin position="1"/>
        <end position="13"/>
    </location>
</feature>